<dbReference type="InterPro" id="IPR004276">
    <property type="entry name" value="GlycoTrans_28_N"/>
</dbReference>
<feature type="binding site" evidence="10">
    <location>
        <position position="293"/>
    </location>
    <ligand>
        <name>UDP-N-acetyl-alpha-D-glucosamine</name>
        <dbReference type="ChEBI" id="CHEBI:57705"/>
    </ligand>
</feature>
<feature type="domain" description="Glycosyl transferase family 28 C-terminal" evidence="12">
    <location>
        <begin position="193"/>
        <end position="349"/>
    </location>
</feature>
<evidence type="ECO:0000256" key="4">
    <source>
        <dbReference type="ARBA" id="ARBA00022679"/>
    </source>
</evidence>
<keyword evidence="5 10" id="KW-0133">Cell shape</keyword>
<evidence type="ECO:0000256" key="8">
    <source>
        <dbReference type="ARBA" id="ARBA00023306"/>
    </source>
</evidence>
<protein>
    <recommendedName>
        <fullName evidence="10">UDP-N-acetylglucosamine--N-acetylmuramyl-(pentapeptide) pyrophosphoryl-undecaprenol N-acetylglucosamine transferase</fullName>
        <ecNumber evidence="10">2.4.1.227</ecNumber>
    </recommendedName>
    <alternativeName>
        <fullName evidence="10">Undecaprenyl-PP-MurNAc-pentapeptide-UDPGlcNAc GlcNAc transferase</fullName>
    </alternativeName>
</protein>
<dbReference type="PANTHER" id="PTHR21015:SF27">
    <property type="entry name" value="UDP-N-ACETYLGLUCOSAMINE--N-ACETYLMURAMYL-(PENTAPEPTIDE) PYROPHOSPHORYL-UNDECAPRENOL N-ACETYLGLUCOSAMINE TRANSFERASE"/>
    <property type="match status" value="1"/>
</dbReference>
<keyword evidence="9 10" id="KW-0961">Cell wall biogenesis/degradation</keyword>
<dbReference type="InterPro" id="IPR007235">
    <property type="entry name" value="Glyco_trans_28_C"/>
</dbReference>
<dbReference type="Pfam" id="PF03033">
    <property type="entry name" value="Glyco_transf_28"/>
    <property type="match status" value="1"/>
</dbReference>
<accession>A0ABR8U6A5</accession>
<evidence type="ECO:0000313" key="13">
    <source>
        <dbReference type="EMBL" id="MBD7983314.1"/>
    </source>
</evidence>
<comment type="caution">
    <text evidence="10">Lacks conserved residue(s) required for the propagation of feature annotation.</text>
</comment>
<name>A0ABR8U6A5_9BACL</name>
<keyword evidence="6 10" id="KW-0573">Peptidoglycan synthesis</keyword>
<gene>
    <name evidence="10" type="primary">murG</name>
    <name evidence="13" type="ORF">H9649_01870</name>
</gene>
<reference evidence="13 14" key="1">
    <citation type="submission" date="2020-08" db="EMBL/GenBank/DDBJ databases">
        <title>A Genomic Blueprint of the Chicken Gut Microbiome.</title>
        <authorList>
            <person name="Gilroy R."/>
            <person name="Ravi A."/>
            <person name="Getino M."/>
            <person name="Pursley I."/>
            <person name="Horton D.L."/>
            <person name="Alikhan N.-F."/>
            <person name="Baker D."/>
            <person name="Gharbi K."/>
            <person name="Hall N."/>
            <person name="Watson M."/>
            <person name="Adriaenssens E.M."/>
            <person name="Foster-Nyarko E."/>
            <person name="Jarju S."/>
            <person name="Secka A."/>
            <person name="Antonio M."/>
            <person name="Oren A."/>
            <person name="Chaudhuri R."/>
            <person name="La Ragione R.M."/>
            <person name="Hildebrand F."/>
            <person name="Pallen M.J."/>
        </authorList>
    </citation>
    <scope>NUCLEOTIDE SEQUENCE [LARGE SCALE GENOMIC DNA]</scope>
    <source>
        <strain evidence="13 14">Sa2YVA2</strain>
    </source>
</reference>
<proteinExistence type="inferred from homology"/>
<feature type="binding site" evidence="10">
    <location>
        <begin position="13"/>
        <end position="15"/>
    </location>
    <ligand>
        <name>UDP-N-acetyl-alpha-D-glucosamine</name>
        <dbReference type="ChEBI" id="CHEBI:57705"/>
    </ligand>
</feature>
<evidence type="ECO:0000313" key="14">
    <source>
        <dbReference type="Proteomes" id="UP000626786"/>
    </source>
</evidence>
<comment type="catalytic activity">
    <reaction evidence="10">
        <text>di-trans,octa-cis-undecaprenyl diphospho-N-acetyl-alpha-D-muramoyl-L-alanyl-D-glutamyl-meso-2,6-diaminopimeloyl-D-alanyl-D-alanine + UDP-N-acetyl-alpha-D-glucosamine = di-trans,octa-cis-undecaprenyl diphospho-[N-acetyl-alpha-D-glucosaminyl-(1-&gt;4)]-N-acetyl-alpha-D-muramoyl-L-alanyl-D-glutamyl-meso-2,6-diaminopimeloyl-D-alanyl-D-alanine + UDP + H(+)</text>
        <dbReference type="Rhea" id="RHEA:31227"/>
        <dbReference type="ChEBI" id="CHEBI:15378"/>
        <dbReference type="ChEBI" id="CHEBI:57705"/>
        <dbReference type="ChEBI" id="CHEBI:58223"/>
        <dbReference type="ChEBI" id="CHEBI:61387"/>
        <dbReference type="ChEBI" id="CHEBI:61388"/>
        <dbReference type="EC" id="2.4.1.227"/>
    </reaction>
</comment>
<keyword evidence="2 10" id="KW-0132">Cell division</keyword>
<evidence type="ECO:0000259" key="11">
    <source>
        <dbReference type="Pfam" id="PF03033"/>
    </source>
</evidence>
<dbReference type="NCBIfam" id="NF009102">
    <property type="entry name" value="PRK12446.1"/>
    <property type="match status" value="1"/>
</dbReference>
<feature type="binding site" evidence="10">
    <location>
        <position position="198"/>
    </location>
    <ligand>
        <name>UDP-N-acetyl-alpha-D-glucosamine</name>
        <dbReference type="ChEBI" id="CHEBI:57705"/>
    </ligand>
</feature>
<feature type="binding site" evidence="10">
    <location>
        <position position="168"/>
    </location>
    <ligand>
        <name>UDP-N-acetyl-alpha-D-glucosamine</name>
        <dbReference type="ChEBI" id="CHEBI:57705"/>
    </ligand>
</feature>
<keyword evidence="1 10" id="KW-1003">Cell membrane</keyword>
<organism evidence="13 14">
    <name type="scientific">Sporosarcina quadrami</name>
    <dbReference type="NCBI Taxonomy" id="2762234"/>
    <lineage>
        <taxon>Bacteria</taxon>
        <taxon>Bacillati</taxon>
        <taxon>Bacillota</taxon>
        <taxon>Bacilli</taxon>
        <taxon>Bacillales</taxon>
        <taxon>Caryophanaceae</taxon>
        <taxon>Sporosarcina</taxon>
    </lineage>
</organism>
<comment type="similarity">
    <text evidence="10">Belongs to the glycosyltransferase 28 family. MurG subfamily.</text>
</comment>
<dbReference type="CDD" id="cd03785">
    <property type="entry name" value="GT28_MurG"/>
    <property type="match status" value="1"/>
</dbReference>
<sequence length="358" mass="39310">MKRPVIVLTGGGTAGHVSVNEALIPVFIERGYEVHYIGSHDGIEQELIRNGHPEVQYHAIQSGKLRRYFSVKNFTDPFKVGAGVLQAFVVLMKLKPEIIFSKGGFVSVPVVLAAKLAKIPVVIHESDVTPGLANKLALPFAKHIFTVFEQTLEHVPTDKATCTGAVIRPEIFQGNRKEGLRIARLTGEKPVFIITGGSQGSAILNETIRKDLNLLLERYEIIHLCGKGNIIEELEQLSGYTQFEYVTEGLPHLLAAADFAISRAGSNAIFELLSVMKPMLLIPLSASQSRGDQLLNASLFESLGIAEIVQEEQLSTLSAVDLFTTLQNSKQDLLMKMEDISTTKSPKDMAEMILSYKN</sequence>
<keyword evidence="14" id="KW-1185">Reference proteome</keyword>
<dbReference type="SUPFAM" id="SSF53756">
    <property type="entry name" value="UDP-Glycosyltransferase/glycogen phosphorylase"/>
    <property type="match status" value="1"/>
</dbReference>
<comment type="pathway">
    <text evidence="10">Cell wall biogenesis; peptidoglycan biosynthesis.</text>
</comment>
<evidence type="ECO:0000256" key="7">
    <source>
        <dbReference type="ARBA" id="ARBA00023136"/>
    </source>
</evidence>
<keyword evidence="3 10" id="KW-0328">Glycosyltransferase</keyword>
<dbReference type="RefSeq" id="WP_191692939.1">
    <property type="nucleotide sequence ID" value="NZ_JACSQN010000001.1"/>
</dbReference>
<dbReference type="InterPro" id="IPR006009">
    <property type="entry name" value="GlcNAc_MurG"/>
</dbReference>
<comment type="caution">
    <text evidence="13">The sequence shown here is derived from an EMBL/GenBank/DDBJ whole genome shotgun (WGS) entry which is preliminary data.</text>
</comment>
<evidence type="ECO:0000256" key="3">
    <source>
        <dbReference type="ARBA" id="ARBA00022676"/>
    </source>
</evidence>
<evidence type="ECO:0000256" key="10">
    <source>
        <dbReference type="HAMAP-Rule" id="MF_00033"/>
    </source>
</evidence>
<keyword evidence="7 10" id="KW-0472">Membrane</keyword>
<keyword evidence="8 10" id="KW-0131">Cell cycle</keyword>
<comment type="function">
    <text evidence="10">Cell wall formation. Catalyzes the transfer of a GlcNAc subunit on undecaprenyl-pyrophosphoryl-MurNAc-pentapeptide (lipid intermediate I) to form undecaprenyl-pyrophosphoryl-MurNAc-(pentapeptide)GlcNAc (lipid intermediate II).</text>
</comment>
<dbReference type="PANTHER" id="PTHR21015">
    <property type="entry name" value="UDP-N-ACETYLGLUCOSAMINE--N-ACETYLMURAMYL-(PENTAPEPTIDE) PYROPHOSPHORYL-UNDECAPRENOL N-ACETYLGLUCOSAMINE TRANSFERASE 1"/>
    <property type="match status" value="1"/>
</dbReference>
<dbReference type="EMBL" id="JACSQN010000001">
    <property type="protein sequence ID" value="MBD7983314.1"/>
    <property type="molecule type" value="Genomic_DNA"/>
</dbReference>
<dbReference type="Gene3D" id="3.40.50.2000">
    <property type="entry name" value="Glycogen Phosphorylase B"/>
    <property type="match status" value="2"/>
</dbReference>
<comment type="subcellular location">
    <subcellularLocation>
        <location evidence="10">Cell membrane</location>
        <topology evidence="10">Peripheral membrane protein</topology>
        <orientation evidence="10">Cytoplasmic side</orientation>
    </subcellularLocation>
</comment>
<keyword evidence="4 10" id="KW-0808">Transferase</keyword>
<evidence type="ECO:0000259" key="12">
    <source>
        <dbReference type="Pfam" id="PF04101"/>
    </source>
</evidence>
<evidence type="ECO:0000256" key="2">
    <source>
        <dbReference type="ARBA" id="ARBA00022618"/>
    </source>
</evidence>
<evidence type="ECO:0000256" key="5">
    <source>
        <dbReference type="ARBA" id="ARBA00022960"/>
    </source>
</evidence>
<dbReference type="Pfam" id="PF04101">
    <property type="entry name" value="Glyco_tran_28_C"/>
    <property type="match status" value="1"/>
</dbReference>
<evidence type="ECO:0000256" key="6">
    <source>
        <dbReference type="ARBA" id="ARBA00022984"/>
    </source>
</evidence>
<feature type="domain" description="Glycosyltransferase family 28 N-terminal" evidence="11">
    <location>
        <begin position="6"/>
        <end position="145"/>
    </location>
</feature>
<dbReference type="Proteomes" id="UP000626786">
    <property type="component" value="Unassembled WGS sequence"/>
</dbReference>
<dbReference type="HAMAP" id="MF_00033">
    <property type="entry name" value="MurG"/>
    <property type="match status" value="1"/>
</dbReference>
<evidence type="ECO:0000256" key="1">
    <source>
        <dbReference type="ARBA" id="ARBA00022475"/>
    </source>
</evidence>
<evidence type="ECO:0000256" key="9">
    <source>
        <dbReference type="ARBA" id="ARBA00023316"/>
    </source>
</evidence>
<dbReference type="EC" id="2.4.1.227" evidence="10"/>